<gene>
    <name evidence="6" type="primary">RvY_07644-1</name>
    <name evidence="6" type="synonym">RvY_07644.1</name>
    <name evidence="6" type="ORF">RvY_07644</name>
</gene>
<dbReference type="STRING" id="947166.A0A1D1VCC6"/>
<organism evidence="6 7">
    <name type="scientific">Ramazzottius varieornatus</name>
    <name type="common">Water bear</name>
    <name type="synonym">Tardigrade</name>
    <dbReference type="NCBI Taxonomy" id="947166"/>
    <lineage>
        <taxon>Eukaryota</taxon>
        <taxon>Metazoa</taxon>
        <taxon>Ecdysozoa</taxon>
        <taxon>Tardigrada</taxon>
        <taxon>Eutardigrada</taxon>
        <taxon>Parachela</taxon>
        <taxon>Hypsibioidea</taxon>
        <taxon>Ramazzottiidae</taxon>
        <taxon>Ramazzottius</taxon>
    </lineage>
</organism>
<comment type="similarity">
    <text evidence="2 5">Belongs to the CGI121/TPRKB family.</text>
</comment>
<sequence>MSSLQFWQNYISIFPFRLSGAAFARFSHSAFPKLKMDSSCEPAAEVPSKQTLLVSKTPETWHITISLYRLFNPKVVYEAVVKSRFPAAFLDPVMLTGNPLDLQIAARKAVDRAARNTMITKSLPMEFLVSVSPRTQISDSLRTFGFRPADKFVLVVWLHSAPSPPQAELDKLLAVMKGNGEEVSLEKLSELRDMTKIANYYKFDILGPKPDGKEKAKEWTELLIDFVTSQIATKQ</sequence>
<evidence type="ECO:0000313" key="6">
    <source>
        <dbReference type="EMBL" id="GAU96158.1"/>
    </source>
</evidence>
<evidence type="ECO:0000313" key="7">
    <source>
        <dbReference type="Proteomes" id="UP000186922"/>
    </source>
</evidence>
<dbReference type="GO" id="GO:0002949">
    <property type="term" value="P:tRNA threonylcarbamoyladenosine modification"/>
    <property type="evidence" value="ECO:0007669"/>
    <property type="project" value="TreeGrafter"/>
</dbReference>
<keyword evidence="3" id="KW-0819">tRNA processing</keyword>
<evidence type="ECO:0000256" key="5">
    <source>
        <dbReference type="RuleBase" id="RU004398"/>
    </source>
</evidence>
<dbReference type="SUPFAM" id="SSF143870">
    <property type="entry name" value="PF0523-like"/>
    <property type="match status" value="1"/>
</dbReference>
<comment type="subcellular location">
    <subcellularLocation>
        <location evidence="1">Nucleus</location>
    </subcellularLocation>
</comment>
<dbReference type="PANTHER" id="PTHR15840:SF10">
    <property type="entry name" value="EKC_KEOPS COMPLEX SUBUNIT TPRKB"/>
    <property type="match status" value="1"/>
</dbReference>
<dbReference type="GO" id="GO:0000408">
    <property type="term" value="C:EKC/KEOPS complex"/>
    <property type="evidence" value="ECO:0007669"/>
    <property type="project" value="TreeGrafter"/>
</dbReference>
<keyword evidence="4 5" id="KW-0539">Nucleus</keyword>
<dbReference type="OrthoDB" id="329139at2759"/>
<dbReference type="AlphaFoldDB" id="A0A1D1VCC6"/>
<dbReference type="GO" id="GO:0005634">
    <property type="term" value="C:nucleus"/>
    <property type="evidence" value="ECO:0007669"/>
    <property type="project" value="UniProtKB-SubCell"/>
</dbReference>
<evidence type="ECO:0000256" key="2">
    <source>
        <dbReference type="ARBA" id="ARBA00005546"/>
    </source>
</evidence>
<evidence type="ECO:0000256" key="4">
    <source>
        <dbReference type="ARBA" id="ARBA00023242"/>
    </source>
</evidence>
<reference evidence="6 7" key="1">
    <citation type="journal article" date="2016" name="Nat. Commun.">
        <title>Extremotolerant tardigrade genome and improved radiotolerance of human cultured cells by tardigrade-unique protein.</title>
        <authorList>
            <person name="Hashimoto T."/>
            <person name="Horikawa D.D."/>
            <person name="Saito Y."/>
            <person name="Kuwahara H."/>
            <person name="Kozuka-Hata H."/>
            <person name="Shin-I T."/>
            <person name="Minakuchi Y."/>
            <person name="Ohishi K."/>
            <person name="Motoyama A."/>
            <person name="Aizu T."/>
            <person name="Enomoto A."/>
            <person name="Kondo K."/>
            <person name="Tanaka S."/>
            <person name="Hara Y."/>
            <person name="Koshikawa S."/>
            <person name="Sagara H."/>
            <person name="Miura T."/>
            <person name="Yokobori S."/>
            <person name="Miyagawa K."/>
            <person name="Suzuki Y."/>
            <person name="Kubo T."/>
            <person name="Oyama M."/>
            <person name="Kohara Y."/>
            <person name="Fujiyama A."/>
            <person name="Arakawa K."/>
            <person name="Katayama T."/>
            <person name="Toyoda A."/>
            <person name="Kunieda T."/>
        </authorList>
    </citation>
    <scope>NUCLEOTIDE SEQUENCE [LARGE SCALE GENOMIC DNA]</scope>
    <source>
        <strain evidence="6 7">YOKOZUNA-1</strain>
    </source>
</reference>
<dbReference type="InterPro" id="IPR036504">
    <property type="entry name" value="CGI121/TPRKB_sf"/>
</dbReference>
<proteinExistence type="inferred from homology"/>
<dbReference type="EMBL" id="BDGG01000003">
    <property type="protein sequence ID" value="GAU96158.1"/>
    <property type="molecule type" value="Genomic_DNA"/>
</dbReference>
<evidence type="ECO:0008006" key="8">
    <source>
        <dbReference type="Google" id="ProtNLM"/>
    </source>
</evidence>
<dbReference type="Proteomes" id="UP000186922">
    <property type="component" value="Unassembled WGS sequence"/>
</dbReference>
<dbReference type="Pfam" id="PF08617">
    <property type="entry name" value="CGI-121"/>
    <property type="match status" value="1"/>
</dbReference>
<dbReference type="GO" id="GO:0005829">
    <property type="term" value="C:cytosol"/>
    <property type="evidence" value="ECO:0007669"/>
    <property type="project" value="TreeGrafter"/>
</dbReference>
<evidence type="ECO:0000256" key="1">
    <source>
        <dbReference type="ARBA" id="ARBA00004123"/>
    </source>
</evidence>
<accession>A0A1D1VCC6</accession>
<protein>
    <recommendedName>
        <fullName evidence="8">EKC/KEOPS complex subunit CGI121</fullName>
    </recommendedName>
</protein>
<dbReference type="InterPro" id="IPR013926">
    <property type="entry name" value="CGI121/TPRKB"/>
</dbReference>
<keyword evidence="7" id="KW-1185">Reference proteome</keyword>
<evidence type="ECO:0000256" key="3">
    <source>
        <dbReference type="ARBA" id="ARBA00022694"/>
    </source>
</evidence>
<dbReference type="Gene3D" id="3.30.2380.10">
    <property type="entry name" value="CGI121/TPRKB"/>
    <property type="match status" value="1"/>
</dbReference>
<dbReference type="PANTHER" id="PTHR15840">
    <property type="entry name" value="CGI-121 FAMILY MEMBER"/>
    <property type="match status" value="1"/>
</dbReference>
<comment type="caution">
    <text evidence="6">The sequence shown here is derived from an EMBL/GenBank/DDBJ whole genome shotgun (WGS) entry which is preliminary data.</text>
</comment>
<name>A0A1D1VCC6_RAMVA</name>